<evidence type="ECO:0000313" key="2">
    <source>
        <dbReference type="EMBL" id="KKM25415.1"/>
    </source>
</evidence>
<reference evidence="2" key="1">
    <citation type="journal article" date="2015" name="Nature">
        <title>Complex archaea that bridge the gap between prokaryotes and eukaryotes.</title>
        <authorList>
            <person name="Spang A."/>
            <person name="Saw J.H."/>
            <person name="Jorgensen S.L."/>
            <person name="Zaremba-Niedzwiedzka K."/>
            <person name="Martijn J."/>
            <person name="Lind A.E."/>
            <person name="van Eijk R."/>
            <person name="Schleper C."/>
            <person name="Guy L."/>
            <person name="Ettema T.J."/>
        </authorList>
    </citation>
    <scope>NUCLEOTIDE SEQUENCE</scope>
</reference>
<evidence type="ECO:0000256" key="1">
    <source>
        <dbReference type="SAM" id="MobiDB-lite"/>
    </source>
</evidence>
<gene>
    <name evidence="2" type="ORF">LCGC14_1595280</name>
</gene>
<protein>
    <recommendedName>
        <fullName evidence="3">SPOR domain-containing protein</fullName>
    </recommendedName>
</protein>
<evidence type="ECO:0008006" key="3">
    <source>
        <dbReference type="Google" id="ProtNLM"/>
    </source>
</evidence>
<proteinExistence type="predicted"/>
<comment type="caution">
    <text evidence="2">The sequence shown here is derived from an EMBL/GenBank/DDBJ whole genome shotgun (WGS) entry which is preliminary data.</text>
</comment>
<feature type="region of interest" description="Disordered" evidence="1">
    <location>
        <begin position="24"/>
        <end position="45"/>
    </location>
</feature>
<accession>A0A0F9LD59</accession>
<dbReference type="AlphaFoldDB" id="A0A0F9LD59"/>
<dbReference type="EMBL" id="LAZR01012726">
    <property type="protein sequence ID" value="KKM25415.1"/>
    <property type="molecule type" value="Genomic_DNA"/>
</dbReference>
<name>A0A0F9LD59_9ZZZZ</name>
<sequence>MARALSGLTRTFGGKRFTLSGAYRSKREAQSQAKRFREGGEPARVVKDPGTGQWAVFVRFSKGRGPR</sequence>
<organism evidence="2">
    <name type="scientific">marine sediment metagenome</name>
    <dbReference type="NCBI Taxonomy" id="412755"/>
    <lineage>
        <taxon>unclassified sequences</taxon>
        <taxon>metagenomes</taxon>
        <taxon>ecological metagenomes</taxon>
    </lineage>
</organism>
<feature type="compositionally biased region" description="Basic and acidic residues" evidence="1">
    <location>
        <begin position="25"/>
        <end position="45"/>
    </location>
</feature>